<dbReference type="EMBL" id="JAFEMC010000004">
    <property type="protein sequence ID" value="MBM6577622.1"/>
    <property type="molecule type" value="Genomic_DNA"/>
</dbReference>
<comment type="caution">
    <text evidence="1">The sequence shown here is derived from an EMBL/GenBank/DDBJ whole genome shotgun (WGS) entry which is preliminary data.</text>
</comment>
<accession>A0ABS2D9M6</accession>
<reference evidence="1 2" key="1">
    <citation type="submission" date="2020-12" db="EMBL/GenBank/DDBJ databases">
        <title>Sphingomonas sp.</title>
        <authorList>
            <person name="Kim M.K."/>
        </authorList>
    </citation>
    <scope>NUCLEOTIDE SEQUENCE [LARGE SCALE GENOMIC DNA]</scope>
    <source>
        <strain evidence="1 2">BT552</strain>
    </source>
</reference>
<name>A0ABS2D9M6_9SPHN</name>
<protein>
    <submittedName>
        <fullName evidence="1">SHOCT domain-containing protein</fullName>
    </submittedName>
</protein>
<dbReference type="Proteomes" id="UP000763641">
    <property type="component" value="Unassembled WGS sequence"/>
</dbReference>
<sequence length="204" mass="23077">MRSIVDEIQALAEMRERGLITDDEFAQGKVQILAWPISSPIPAALTPERVWADGRRTWASYQPTTRASIEAFARRHALDLSWRSDLPLEVPCTFRVQPGLSFELSLALEKGMIHCWGEGWDLNPSELRRPEQGLPPDLEAALDALVRGTGRIVIRQAVRAPSPFWVALQTRTDGKWRSVRRVGGIPVPPIWRRRIIANTDVRQT</sequence>
<keyword evidence="2" id="KW-1185">Reference proteome</keyword>
<organism evidence="1 2">
    <name type="scientific">Sphingomonas longa</name>
    <dbReference type="NCBI Taxonomy" id="2778730"/>
    <lineage>
        <taxon>Bacteria</taxon>
        <taxon>Pseudomonadati</taxon>
        <taxon>Pseudomonadota</taxon>
        <taxon>Alphaproteobacteria</taxon>
        <taxon>Sphingomonadales</taxon>
        <taxon>Sphingomonadaceae</taxon>
        <taxon>Sphingomonas</taxon>
    </lineage>
</organism>
<evidence type="ECO:0000313" key="2">
    <source>
        <dbReference type="Proteomes" id="UP000763641"/>
    </source>
</evidence>
<evidence type="ECO:0000313" key="1">
    <source>
        <dbReference type="EMBL" id="MBM6577622.1"/>
    </source>
</evidence>
<dbReference type="RefSeq" id="WP_204199725.1">
    <property type="nucleotide sequence ID" value="NZ_JAFEMC010000004.1"/>
</dbReference>
<gene>
    <name evidence="1" type="ORF">ILT43_14665</name>
</gene>
<proteinExistence type="predicted"/>